<dbReference type="UniPathway" id="UPA01057">
    <property type="reaction ID" value="UER00166"/>
</dbReference>
<dbReference type="Proteomes" id="UP000075418">
    <property type="component" value="Unassembled WGS sequence"/>
</dbReference>
<evidence type="ECO:0000256" key="1">
    <source>
        <dbReference type="ARBA" id="ARBA00022428"/>
    </source>
</evidence>
<dbReference type="GO" id="GO:0005524">
    <property type="term" value="F:ATP binding"/>
    <property type="evidence" value="ECO:0007669"/>
    <property type="project" value="UniProtKB-KW"/>
</dbReference>
<dbReference type="InterPro" id="IPR045851">
    <property type="entry name" value="AMP-bd_C_sf"/>
</dbReference>
<gene>
    <name evidence="5" type="primary">menE</name>
    <name evidence="8" type="ORF">A0131_05240</name>
</gene>
<evidence type="ECO:0000313" key="9">
    <source>
        <dbReference type="Proteomes" id="UP000075418"/>
    </source>
</evidence>
<organism evidence="8 9">
    <name type="scientific">Staphylococcus kloosii</name>
    <dbReference type="NCBI Taxonomy" id="29384"/>
    <lineage>
        <taxon>Bacteria</taxon>
        <taxon>Bacillati</taxon>
        <taxon>Bacillota</taxon>
        <taxon>Bacilli</taxon>
        <taxon>Bacillales</taxon>
        <taxon>Staphylococcaceae</taxon>
        <taxon>Staphylococcus</taxon>
    </lineage>
</organism>
<evidence type="ECO:0000256" key="5">
    <source>
        <dbReference type="HAMAP-Rule" id="MF_00731"/>
    </source>
</evidence>
<dbReference type="GO" id="GO:0009234">
    <property type="term" value="P:menaquinone biosynthetic process"/>
    <property type="evidence" value="ECO:0007669"/>
    <property type="project" value="UniProtKB-UniRule"/>
</dbReference>
<dbReference type="GO" id="GO:0006631">
    <property type="term" value="P:fatty acid metabolic process"/>
    <property type="evidence" value="ECO:0007669"/>
    <property type="project" value="TreeGrafter"/>
</dbReference>
<dbReference type="InterPro" id="IPR042099">
    <property type="entry name" value="ANL_N_sf"/>
</dbReference>
<dbReference type="InterPro" id="IPR010192">
    <property type="entry name" value="MenE"/>
</dbReference>
<dbReference type="EC" id="6.2.1.26" evidence="5"/>
<dbReference type="Gene3D" id="3.40.50.12780">
    <property type="entry name" value="N-terminal domain of ligase-like"/>
    <property type="match status" value="1"/>
</dbReference>
<comment type="similarity">
    <text evidence="5">Belongs to the ATP-dependent AMP-binding enzyme family. MenE subfamily.</text>
</comment>
<dbReference type="GO" id="GO:0008756">
    <property type="term" value="F:o-succinylbenzoate-CoA ligase activity"/>
    <property type="evidence" value="ECO:0007669"/>
    <property type="project" value="UniProtKB-UniRule"/>
</dbReference>
<dbReference type="InterPro" id="IPR025110">
    <property type="entry name" value="AMP-bd_C"/>
</dbReference>
<dbReference type="AlphaFoldDB" id="A0A151A4B1"/>
<dbReference type="SUPFAM" id="SSF56801">
    <property type="entry name" value="Acetyl-CoA synthetase-like"/>
    <property type="match status" value="1"/>
</dbReference>
<evidence type="ECO:0000256" key="2">
    <source>
        <dbReference type="ARBA" id="ARBA00022598"/>
    </source>
</evidence>
<keyword evidence="3 5" id="KW-0547">Nucleotide-binding</keyword>
<feature type="domain" description="AMP-binding enzyme C-terminal" evidence="7">
    <location>
        <begin position="383"/>
        <end position="456"/>
    </location>
</feature>
<dbReference type="NCBIfam" id="TIGR01923">
    <property type="entry name" value="menE"/>
    <property type="match status" value="1"/>
</dbReference>
<proteinExistence type="inferred from homology"/>
<dbReference type="GO" id="GO:0031956">
    <property type="term" value="F:medium-chain fatty acid-CoA ligase activity"/>
    <property type="evidence" value="ECO:0007669"/>
    <property type="project" value="TreeGrafter"/>
</dbReference>
<comment type="pathway">
    <text evidence="5">Quinol/quinone metabolism; 1,4-dihydroxy-2-naphthoate biosynthesis; 1,4-dihydroxy-2-naphthoate from chorismate: step 5/7.</text>
</comment>
<name>A0A151A4B1_9STAP</name>
<evidence type="ECO:0000256" key="4">
    <source>
        <dbReference type="ARBA" id="ARBA00022840"/>
    </source>
</evidence>
<dbReference type="Pfam" id="PF00501">
    <property type="entry name" value="AMP-binding"/>
    <property type="match status" value="1"/>
</dbReference>
<dbReference type="RefSeq" id="WP_061854368.1">
    <property type="nucleotide sequence ID" value="NZ_LUGM01000002.1"/>
</dbReference>
<comment type="function">
    <text evidence="5">Converts 2-succinylbenzoate (OSB) to 2-succinylbenzoyl-CoA (OSB-CoA).</text>
</comment>
<dbReference type="Gene3D" id="3.30.300.30">
    <property type="match status" value="1"/>
</dbReference>
<dbReference type="HAMAP" id="MF_00731">
    <property type="entry name" value="MenE"/>
    <property type="match status" value="1"/>
</dbReference>
<feature type="domain" description="AMP-dependent synthetase/ligase" evidence="6">
    <location>
        <begin position="5"/>
        <end position="334"/>
    </location>
</feature>
<comment type="pathway">
    <text evidence="5">Quinol/quinone metabolism; menaquinone biosynthesis.</text>
</comment>
<dbReference type="InterPro" id="IPR000873">
    <property type="entry name" value="AMP-dep_synth/lig_dom"/>
</dbReference>
<dbReference type="PANTHER" id="PTHR43201:SF5">
    <property type="entry name" value="MEDIUM-CHAIN ACYL-COA LIGASE ACSF2, MITOCHONDRIAL"/>
    <property type="match status" value="1"/>
</dbReference>
<protein>
    <recommendedName>
        <fullName evidence="5">2-succinylbenzoate--CoA ligase</fullName>
        <ecNumber evidence="5">6.2.1.26</ecNumber>
    </recommendedName>
    <alternativeName>
        <fullName evidence="5">o-succinylbenzoyl-CoA synthetase</fullName>
        <shortName evidence="5">OSB-CoA synthetase</shortName>
    </alternativeName>
</protein>
<dbReference type="EMBL" id="LUGM01000002">
    <property type="protein sequence ID" value="KYH14182.1"/>
    <property type="molecule type" value="Genomic_DNA"/>
</dbReference>
<sequence length="465" mass="52171">MEFWLEQQAKNKGDKIFIDDGHTQLTFKACYDLSLKVANNLVELNRTRIGLYINNSINAVILINAAWIAGIELAMINTRLTKQEILNQMASIDVDTIVSTLELELEGISIIDGQEMITKEDDNDRTQKANFNLNHIASIMFTSGTTGPQKAVPQTFANHLASAQGCKQSLGFDDNTVWLSVLPIYHISGLSAILRAIIQGFAVRIEQKFDTQRMLEIIREEHPTHLSLVPQTLQWLLDAGLSQPYNIEKILLGGAKLSSQLIDKSLQCNLPIYNSFGMTETCSQFLTASPDMLSERYDTVGKPSDNVQVAISKSDDNGHGELLIKGDNVMNGYLYPSNLTDVFEDGYFNTGDIAEIDEQGYVMVYDRRKDLIISGGENIYPYEIESIAKYYGGIKDAMCIGIEDPTWGQVPYLYYVADEALDHNLLHSFLMEKLAKYKVPKNFERVEQLPYTSTGKLQRGKITGY</sequence>
<keyword evidence="1 5" id="KW-0474">Menaquinone biosynthesis</keyword>
<evidence type="ECO:0000256" key="3">
    <source>
        <dbReference type="ARBA" id="ARBA00022741"/>
    </source>
</evidence>
<evidence type="ECO:0000313" key="8">
    <source>
        <dbReference type="EMBL" id="KYH14182.1"/>
    </source>
</evidence>
<dbReference type="UniPathway" id="UPA00079"/>
<accession>A0A151A4B1</accession>
<reference evidence="8 9" key="1">
    <citation type="submission" date="2016-02" db="EMBL/GenBank/DDBJ databases">
        <title>Draft genome sequence of hydrocarbon degrading Staphylococcus saprophyticus Strain CNV2, isolated from crude-oil contaminated soil from Noonmati Oil Refinery, Guwahati, Assam, India.</title>
        <authorList>
            <person name="Mukherjee A."/>
            <person name="Chettri B."/>
            <person name="Langpoklakpam J."/>
            <person name="Singh A.K."/>
            <person name="Chattopadhyay D.J."/>
        </authorList>
    </citation>
    <scope>NUCLEOTIDE SEQUENCE [LARGE SCALE GENOMIC DNA]</scope>
    <source>
        <strain evidence="8 9">CNV2</strain>
    </source>
</reference>
<comment type="catalytic activity">
    <reaction evidence="5">
        <text>2-succinylbenzoate + ATP + CoA = 2-succinylbenzoyl-CoA + AMP + diphosphate</text>
        <dbReference type="Rhea" id="RHEA:17009"/>
        <dbReference type="ChEBI" id="CHEBI:18325"/>
        <dbReference type="ChEBI" id="CHEBI:30616"/>
        <dbReference type="ChEBI" id="CHEBI:33019"/>
        <dbReference type="ChEBI" id="CHEBI:57287"/>
        <dbReference type="ChEBI" id="CHEBI:57364"/>
        <dbReference type="ChEBI" id="CHEBI:456215"/>
        <dbReference type="EC" id="6.2.1.26"/>
    </reaction>
</comment>
<dbReference type="Pfam" id="PF13193">
    <property type="entry name" value="AMP-binding_C"/>
    <property type="match status" value="1"/>
</dbReference>
<evidence type="ECO:0000259" key="7">
    <source>
        <dbReference type="Pfam" id="PF13193"/>
    </source>
</evidence>
<keyword evidence="4 5" id="KW-0067">ATP-binding</keyword>
<evidence type="ECO:0000259" key="6">
    <source>
        <dbReference type="Pfam" id="PF00501"/>
    </source>
</evidence>
<keyword evidence="2 5" id="KW-0436">Ligase</keyword>
<comment type="caution">
    <text evidence="8">The sequence shown here is derived from an EMBL/GenBank/DDBJ whole genome shotgun (WGS) entry which is preliminary data.</text>
</comment>
<dbReference type="PANTHER" id="PTHR43201">
    <property type="entry name" value="ACYL-COA SYNTHETASE"/>
    <property type="match status" value="1"/>
</dbReference>